<name>A0ACC2TDL0_9FUNG</name>
<organism evidence="1 2">
    <name type="scientific">Entomophthora muscae</name>
    <dbReference type="NCBI Taxonomy" id="34485"/>
    <lineage>
        <taxon>Eukaryota</taxon>
        <taxon>Fungi</taxon>
        <taxon>Fungi incertae sedis</taxon>
        <taxon>Zoopagomycota</taxon>
        <taxon>Entomophthoromycotina</taxon>
        <taxon>Entomophthoromycetes</taxon>
        <taxon>Entomophthorales</taxon>
        <taxon>Entomophthoraceae</taxon>
        <taxon>Entomophthora</taxon>
    </lineage>
</organism>
<reference evidence="1" key="1">
    <citation type="submission" date="2022-04" db="EMBL/GenBank/DDBJ databases">
        <title>Genome of the entomopathogenic fungus Entomophthora muscae.</title>
        <authorList>
            <person name="Elya C."/>
            <person name="Lovett B.R."/>
            <person name="Lee E."/>
            <person name="Macias A.M."/>
            <person name="Hajek A.E."/>
            <person name="De Bivort B.L."/>
            <person name="Kasson M.T."/>
            <person name="De Fine Licht H.H."/>
            <person name="Stajich J.E."/>
        </authorList>
    </citation>
    <scope>NUCLEOTIDE SEQUENCE</scope>
    <source>
        <strain evidence="1">Berkeley</strain>
    </source>
</reference>
<protein>
    <submittedName>
        <fullName evidence="1">Uncharacterized protein</fullName>
    </submittedName>
</protein>
<sequence>MGISINGKHSQFFPDEYSNKQGFNENSLIDTICHEVLHGLGMVTTFTIEKGFLSNFNYTTYNDNLVNFTVLLNSFEKHIYTSNAISIGKWVDEMNKENTKFDLPSPIRALYTEEHSKSAQSIVNYAQKPDGLYFQTWNKKKVYLETGLPFLSGVSIAHISSKYNTTTDRLITRRSMNGQGIHDISKKGWKTSPFGKRTLQILKTMGYKLNPSPKYEKSLAYFNDKKKKKNSTNYDDPSADKNTDNYNNPTPSTENKEPIREDIYPKYKDTPAKRNPYTSYTSTPAQPGSYGNLRAASHY</sequence>
<evidence type="ECO:0000313" key="1">
    <source>
        <dbReference type="EMBL" id="KAJ9072317.1"/>
    </source>
</evidence>
<proteinExistence type="predicted"/>
<keyword evidence="2" id="KW-1185">Reference proteome</keyword>
<evidence type="ECO:0000313" key="2">
    <source>
        <dbReference type="Proteomes" id="UP001165960"/>
    </source>
</evidence>
<dbReference type="Proteomes" id="UP001165960">
    <property type="component" value="Unassembled WGS sequence"/>
</dbReference>
<gene>
    <name evidence="1" type="ORF">DSO57_1028784</name>
</gene>
<comment type="caution">
    <text evidence="1">The sequence shown here is derived from an EMBL/GenBank/DDBJ whole genome shotgun (WGS) entry which is preliminary data.</text>
</comment>
<dbReference type="EMBL" id="QTSX02003025">
    <property type="protein sequence ID" value="KAJ9072317.1"/>
    <property type="molecule type" value="Genomic_DNA"/>
</dbReference>
<accession>A0ACC2TDL0</accession>